<keyword evidence="1" id="KW-0472">Membrane</keyword>
<keyword evidence="3" id="KW-1185">Reference proteome</keyword>
<dbReference type="Proteomes" id="UP000776252">
    <property type="component" value="Unassembled WGS sequence"/>
</dbReference>
<protein>
    <recommendedName>
        <fullName evidence="4">DUF948 domain-containing protein</fullName>
    </recommendedName>
</protein>
<gene>
    <name evidence="2" type="ORF">KPL37_16030</name>
</gene>
<sequence length="89" mass="9478">MAVTISLNDTLIFLLSVTGIVLLVYLASTLGNINSILKDVKYIVSKNKKNIDSTISSLPGIASNIQGITGEVREGIQTIVATSETIEKN</sequence>
<dbReference type="RefSeq" id="WP_216150995.1">
    <property type="nucleotide sequence ID" value="NZ_JAHLDV010000053.1"/>
</dbReference>
<feature type="transmembrane region" description="Helical" evidence="1">
    <location>
        <begin position="12"/>
        <end position="33"/>
    </location>
</feature>
<evidence type="ECO:0000313" key="2">
    <source>
        <dbReference type="EMBL" id="MBU3161228.1"/>
    </source>
</evidence>
<dbReference type="EMBL" id="JAHLDV010000053">
    <property type="protein sequence ID" value="MBU3161228.1"/>
    <property type="molecule type" value="Genomic_DNA"/>
</dbReference>
<name>A0ABS6BX94_9CLOT</name>
<accession>A0ABS6BX94</accession>
<evidence type="ECO:0000256" key="1">
    <source>
        <dbReference type="SAM" id="Phobius"/>
    </source>
</evidence>
<proteinExistence type="predicted"/>
<evidence type="ECO:0008006" key="4">
    <source>
        <dbReference type="Google" id="ProtNLM"/>
    </source>
</evidence>
<keyword evidence="1" id="KW-1133">Transmembrane helix</keyword>
<evidence type="ECO:0000313" key="3">
    <source>
        <dbReference type="Proteomes" id="UP000776252"/>
    </source>
</evidence>
<keyword evidence="1" id="KW-0812">Transmembrane</keyword>
<reference evidence="2 3" key="1">
    <citation type="submission" date="2021-06" db="EMBL/GenBank/DDBJ databases">
        <title>Clostridia strains as spoilage organisms.</title>
        <authorList>
            <person name="Wambui J."/>
            <person name="Stephan R."/>
            <person name="Stevens M.J.A."/>
        </authorList>
    </citation>
    <scope>NUCLEOTIDE SEQUENCE [LARGE SCALE GENOMIC DNA]</scope>
    <source>
        <strain evidence="2 3">DSM 14204</strain>
    </source>
</reference>
<organism evidence="2 3">
    <name type="scientific">Clostridium frigoris</name>
    <dbReference type="NCBI Taxonomy" id="205327"/>
    <lineage>
        <taxon>Bacteria</taxon>
        <taxon>Bacillati</taxon>
        <taxon>Bacillota</taxon>
        <taxon>Clostridia</taxon>
        <taxon>Eubacteriales</taxon>
        <taxon>Clostridiaceae</taxon>
        <taxon>Clostridium</taxon>
    </lineage>
</organism>
<comment type="caution">
    <text evidence="2">The sequence shown here is derived from an EMBL/GenBank/DDBJ whole genome shotgun (WGS) entry which is preliminary data.</text>
</comment>